<sequence length="230" mass="24198">MISEPELVGGADFDGREVLTEADPPPSAPRDRSRRPWAWALAGALVASALWGGGLYGYGRWSDGREEEAADLGGYGVVENLCERAGLKALGTVLGKRSGAGSSPSLDEPALAQSSCSVTFGEGAREQGVEVVYTLHKVTDPGPEFGALAKHYGPAKSVGGVGEEAYFADHGEDGGRMWVLDGQAVLELSTYHSYYEDENGKAVEQGVPDLSGIDVPMTQDALALLAELRK</sequence>
<evidence type="ECO:0000256" key="2">
    <source>
        <dbReference type="SAM" id="Phobius"/>
    </source>
</evidence>
<dbReference type="EMBL" id="BMUL01000003">
    <property type="protein sequence ID" value="GHA72087.1"/>
    <property type="molecule type" value="Genomic_DNA"/>
</dbReference>
<evidence type="ECO:0000256" key="1">
    <source>
        <dbReference type="SAM" id="MobiDB-lite"/>
    </source>
</evidence>
<protein>
    <submittedName>
        <fullName evidence="3">Uncharacterized protein</fullName>
    </submittedName>
</protein>
<reference evidence="3" key="2">
    <citation type="submission" date="2020-09" db="EMBL/GenBank/DDBJ databases">
        <authorList>
            <person name="Sun Q."/>
            <person name="Ohkuma M."/>
        </authorList>
    </citation>
    <scope>NUCLEOTIDE SEQUENCE</scope>
    <source>
        <strain evidence="3">JCM 4518</strain>
    </source>
</reference>
<keyword evidence="2" id="KW-0472">Membrane</keyword>
<keyword evidence="2" id="KW-1133">Transmembrane helix</keyword>
<keyword evidence="4" id="KW-1185">Reference proteome</keyword>
<evidence type="ECO:0000313" key="4">
    <source>
        <dbReference type="Proteomes" id="UP000644020"/>
    </source>
</evidence>
<feature type="region of interest" description="Disordered" evidence="1">
    <location>
        <begin position="1"/>
        <end position="33"/>
    </location>
</feature>
<dbReference type="RefSeq" id="WP_189975578.1">
    <property type="nucleotide sequence ID" value="NZ_BMUL01000003.1"/>
</dbReference>
<reference evidence="3" key="1">
    <citation type="journal article" date="2014" name="Int. J. Syst. Evol. Microbiol.">
        <title>Complete genome sequence of Corynebacterium casei LMG S-19264T (=DSM 44701T), isolated from a smear-ripened cheese.</title>
        <authorList>
            <consortium name="US DOE Joint Genome Institute (JGI-PGF)"/>
            <person name="Walter F."/>
            <person name="Albersmeier A."/>
            <person name="Kalinowski J."/>
            <person name="Ruckert C."/>
        </authorList>
    </citation>
    <scope>NUCLEOTIDE SEQUENCE</scope>
    <source>
        <strain evidence="3">JCM 4518</strain>
    </source>
</reference>
<keyword evidence="2" id="KW-0812">Transmembrane</keyword>
<organism evidence="3 4">
    <name type="scientific">Streptomyces termitum</name>
    <dbReference type="NCBI Taxonomy" id="67368"/>
    <lineage>
        <taxon>Bacteria</taxon>
        <taxon>Bacillati</taxon>
        <taxon>Actinomycetota</taxon>
        <taxon>Actinomycetes</taxon>
        <taxon>Kitasatosporales</taxon>
        <taxon>Streptomycetaceae</taxon>
        <taxon>Streptomyces</taxon>
    </lineage>
</organism>
<feature type="transmembrane region" description="Helical" evidence="2">
    <location>
        <begin position="37"/>
        <end position="58"/>
    </location>
</feature>
<accession>A0A918SVI0</accession>
<comment type="caution">
    <text evidence="3">The sequence shown here is derived from an EMBL/GenBank/DDBJ whole genome shotgun (WGS) entry which is preliminary data.</text>
</comment>
<name>A0A918SVI0_9ACTN</name>
<dbReference type="AlphaFoldDB" id="A0A918SVI0"/>
<gene>
    <name evidence="3" type="ORF">GCM10010305_12910</name>
</gene>
<proteinExistence type="predicted"/>
<dbReference type="Proteomes" id="UP000644020">
    <property type="component" value="Unassembled WGS sequence"/>
</dbReference>
<evidence type="ECO:0000313" key="3">
    <source>
        <dbReference type="EMBL" id="GHA72087.1"/>
    </source>
</evidence>